<evidence type="ECO:0008006" key="4">
    <source>
        <dbReference type="Google" id="ProtNLM"/>
    </source>
</evidence>
<organism evidence="2 3">
    <name type="scientific">Streptacidiphilus monticola</name>
    <dbReference type="NCBI Taxonomy" id="2161674"/>
    <lineage>
        <taxon>Bacteria</taxon>
        <taxon>Bacillati</taxon>
        <taxon>Actinomycetota</taxon>
        <taxon>Actinomycetes</taxon>
        <taxon>Kitasatosporales</taxon>
        <taxon>Streptomycetaceae</taxon>
        <taxon>Streptacidiphilus</taxon>
    </lineage>
</organism>
<feature type="transmembrane region" description="Helical" evidence="1">
    <location>
        <begin position="131"/>
        <end position="154"/>
    </location>
</feature>
<keyword evidence="1" id="KW-1133">Transmembrane helix</keyword>
<proteinExistence type="predicted"/>
<keyword evidence="1" id="KW-0812">Transmembrane</keyword>
<dbReference type="EMBL" id="JBHSQJ010000048">
    <property type="protein sequence ID" value="MFC5908045.1"/>
    <property type="molecule type" value="Genomic_DNA"/>
</dbReference>
<sequence length="176" mass="17808">MSISVTDGQGTARTDARLGYVVTVRNEGSVPLRGLRLEQRVPGPAGGLTAGQGGSAHGDVVSWTVDLPGRTSRRFHVEAVVGRSASSDAQQSRLVVTACAFPVGDRMPGVCATDLDRLAVSARSVPAAGGGAVSTSAGIAAALAAAVGGALLVLRQRSRRFRLDTAVSAASEDQTA</sequence>
<dbReference type="RefSeq" id="WP_380583051.1">
    <property type="nucleotide sequence ID" value="NZ_JBHSQJ010000048.1"/>
</dbReference>
<comment type="caution">
    <text evidence="2">The sequence shown here is derived from an EMBL/GenBank/DDBJ whole genome shotgun (WGS) entry which is preliminary data.</text>
</comment>
<dbReference type="Proteomes" id="UP001596174">
    <property type="component" value="Unassembled WGS sequence"/>
</dbReference>
<evidence type="ECO:0000256" key="1">
    <source>
        <dbReference type="SAM" id="Phobius"/>
    </source>
</evidence>
<keyword evidence="1" id="KW-0472">Membrane</keyword>
<name>A0ABW1FZX5_9ACTN</name>
<gene>
    <name evidence="2" type="ORF">ACFP3V_12575</name>
</gene>
<evidence type="ECO:0000313" key="2">
    <source>
        <dbReference type="EMBL" id="MFC5908045.1"/>
    </source>
</evidence>
<keyword evidence="3" id="KW-1185">Reference proteome</keyword>
<evidence type="ECO:0000313" key="3">
    <source>
        <dbReference type="Proteomes" id="UP001596174"/>
    </source>
</evidence>
<protein>
    <recommendedName>
        <fullName evidence="4">DUF11 domain-containing protein</fullName>
    </recommendedName>
</protein>
<accession>A0ABW1FZX5</accession>
<reference evidence="3" key="1">
    <citation type="journal article" date="2019" name="Int. J. Syst. Evol. Microbiol.">
        <title>The Global Catalogue of Microorganisms (GCM) 10K type strain sequencing project: providing services to taxonomists for standard genome sequencing and annotation.</title>
        <authorList>
            <consortium name="The Broad Institute Genomics Platform"/>
            <consortium name="The Broad Institute Genome Sequencing Center for Infectious Disease"/>
            <person name="Wu L."/>
            <person name="Ma J."/>
        </authorList>
    </citation>
    <scope>NUCLEOTIDE SEQUENCE [LARGE SCALE GENOMIC DNA]</scope>
    <source>
        <strain evidence="3">JCM 4816</strain>
    </source>
</reference>